<organism evidence="2 3">
    <name type="scientific">Porphyra umbilicalis</name>
    <name type="common">Purple laver</name>
    <name type="synonym">Red alga</name>
    <dbReference type="NCBI Taxonomy" id="2786"/>
    <lineage>
        <taxon>Eukaryota</taxon>
        <taxon>Rhodophyta</taxon>
        <taxon>Bangiophyceae</taxon>
        <taxon>Bangiales</taxon>
        <taxon>Bangiaceae</taxon>
        <taxon>Porphyra</taxon>
    </lineage>
</organism>
<dbReference type="EMBL" id="KV918907">
    <property type="protein sequence ID" value="OSX75332.1"/>
    <property type="molecule type" value="Genomic_DNA"/>
</dbReference>
<dbReference type="AlphaFoldDB" id="A0A1X6P357"/>
<evidence type="ECO:0000313" key="3">
    <source>
        <dbReference type="Proteomes" id="UP000218209"/>
    </source>
</evidence>
<protein>
    <submittedName>
        <fullName evidence="2">Uncharacterized protein</fullName>
    </submittedName>
</protein>
<feature type="transmembrane region" description="Helical" evidence="1">
    <location>
        <begin position="6"/>
        <end position="26"/>
    </location>
</feature>
<proteinExistence type="predicted"/>
<reference evidence="2 3" key="1">
    <citation type="submission" date="2017-03" db="EMBL/GenBank/DDBJ databases">
        <title>WGS assembly of Porphyra umbilicalis.</title>
        <authorList>
            <person name="Brawley S.H."/>
            <person name="Blouin N.A."/>
            <person name="Ficko-Blean E."/>
            <person name="Wheeler G.L."/>
            <person name="Lohr M."/>
            <person name="Goodson H.V."/>
            <person name="Jenkins J.W."/>
            <person name="Blaby-Haas C.E."/>
            <person name="Helliwell K.E."/>
            <person name="Chan C."/>
            <person name="Marriage T."/>
            <person name="Bhattacharya D."/>
            <person name="Klein A.S."/>
            <person name="Badis Y."/>
            <person name="Brodie J."/>
            <person name="Cao Y."/>
            <person name="Collen J."/>
            <person name="Dittami S.M."/>
            <person name="Gachon C.M."/>
            <person name="Green B.R."/>
            <person name="Karpowicz S."/>
            <person name="Kim J.W."/>
            <person name="Kudahl U."/>
            <person name="Lin S."/>
            <person name="Michel G."/>
            <person name="Mittag M."/>
            <person name="Olson B.J."/>
            <person name="Pangilinan J."/>
            <person name="Peng Y."/>
            <person name="Qiu H."/>
            <person name="Shu S."/>
            <person name="Singer J.T."/>
            <person name="Smith A.G."/>
            <person name="Sprecher B.N."/>
            <person name="Wagner V."/>
            <person name="Wang W."/>
            <person name="Wang Z.-Y."/>
            <person name="Yan J."/>
            <person name="Yarish C."/>
            <person name="Zoeuner-Riek S."/>
            <person name="Zhuang Y."/>
            <person name="Zou Y."/>
            <person name="Lindquist E.A."/>
            <person name="Grimwood J."/>
            <person name="Barry K."/>
            <person name="Rokhsar D.S."/>
            <person name="Schmutz J."/>
            <person name="Stiller J.W."/>
            <person name="Grossman A.R."/>
            <person name="Prochnik S.E."/>
        </authorList>
    </citation>
    <scope>NUCLEOTIDE SEQUENCE [LARGE SCALE GENOMIC DNA]</scope>
    <source>
        <strain evidence="2">4086291</strain>
    </source>
</reference>
<gene>
    <name evidence="2" type="ORF">BU14_0240s0010</name>
</gene>
<keyword evidence="1" id="KW-0472">Membrane</keyword>
<keyword evidence="1" id="KW-0812">Transmembrane</keyword>
<keyword evidence="1" id="KW-1133">Transmembrane helix</keyword>
<name>A0A1X6P357_PORUM</name>
<evidence type="ECO:0000313" key="2">
    <source>
        <dbReference type="EMBL" id="OSX75332.1"/>
    </source>
</evidence>
<sequence length="51" mass="5757">MGLRGPSALLARVLVSLCVCFFLWWWPRRVAAHGPIHRGELGVWRSACPKV</sequence>
<keyword evidence="3" id="KW-1185">Reference proteome</keyword>
<accession>A0A1X6P357</accession>
<dbReference type="Proteomes" id="UP000218209">
    <property type="component" value="Unassembled WGS sequence"/>
</dbReference>
<evidence type="ECO:0000256" key="1">
    <source>
        <dbReference type="SAM" id="Phobius"/>
    </source>
</evidence>